<organism evidence="1 2">
    <name type="scientific">Persea americana</name>
    <name type="common">Avocado</name>
    <dbReference type="NCBI Taxonomy" id="3435"/>
    <lineage>
        <taxon>Eukaryota</taxon>
        <taxon>Viridiplantae</taxon>
        <taxon>Streptophyta</taxon>
        <taxon>Embryophyta</taxon>
        <taxon>Tracheophyta</taxon>
        <taxon>Spermatophyta</taxon>
        <taxon>Magnoliopsida</taxon>
        <taxon>Magnoliidae</taxon>
        <taxon>Laurales</taxon>
        <taxon>Lauraceae</taxon>
        <taxon>Persea</taxon>
    </lineage>
</organism>
<gene>
    <name evidence="1" type="ORF">MRB53_021330</name>
</gene>
<dbReference type="Proteomes" id="UP001234297">
    <property type="component" value="Chromosome 6"/>
</dbReference>
<proteinExistence type="predicted"/>
<accession>A0ACC2L3T4</accession>
<reference evidence="1 2" key="1">
    <citation type="journal article" date="2022" name="Hortic Res">
        <title>A haplotype resolved chromosomal level avocado genome allows analysis of novel avocado genes.</title>
        <authorList>
            <person name="Nath O."/>
            <person name="Fletcher S.J."/>
            <person name="Hayward A."/>
            <person name="Shaw L.M."/>
            <person name="Masouleh A.K."/>
            <person name="Furtado A."/>
            <person name="Henry R.J."/>
            <person name="Mitter N."/>
        </authorList>
    </citation>
    <scope>NUCLEOTIDE SEQUENCE [LARGE SCALE GENOMIC DNA]</scope>
    <source>
        <strain evidence="2">cv. Hass</strain>
    </source>
</reference>
<protein>
    <submittedName>
        <fullName evidence="1">Uncharacterized protein</fullName>
    </submittedName>
</protein>
<evidence type="ECO:0000313" key="2">
    <source>
        <dbReference type="Proteomes" id="UP001234297"/>
    </source>
</evidence>
<keyword evidence="2" id="KW-1185">Reference proteome</keyword>
<dbReference type="EMBL" id="CM056814">
    <property type="protein sequence ID" value="KAJ8628023.1"/>
    <property type="molecule type" value="Genomic_DNA"/>
</dbReference>
<name>A0ACC2L3T4_PERAE</name>
<sequence>MAGGGDDSGVLGVQRQQGAWEVRGERGAAVLCGVNEKRGRWVQRPTGGVEWAMGNGVGRGLKGVGFDFAKEICEIGGGSHMDGKVGGGLHMGQ</sequence>
<comment type="caution">
    <text evidence="1">The sequence shown here is derived from an EMBL/GenBank/DDBJ whole genome shotgun (WGS) entry which is preliminary data.</text>
</comment>
<evidence type="ECO:0000313" key="1">
    <source>
        <dbReference type="EMBL" id="KAJ8628023.1"/>
    </source>
</evidence>